<accession>A5EVE4</accession>
<dbReference type="GO" id="GO:0006508">
    <property type="term" value="P:proteolysis"/>
    <property type="evidence" value="ECO:0007669"/>
    <property type="project" value="UniProtKB-KW"/>
</dbReference>
<dbReference type="FunFam" id="3.40.50.200:FF:000022">
    <property type="entry name" value="Extracellular protease"/>
    <property type="match status" value="1"/>
</dbReference>
<dbReference type="eggNOG" id="COG4935">
    <property type="taxonomic scope" value="Bacteria"/>
</dbReference>
<feature type="active site" description="Charge relay system" evidence="9">
    <location>
        <position position="171"/>
    </location>
</feature>
<evidence type="ECO:0000256" key="7">
    <source>
        <dbReference type="ARBA" id="ARBA00022825"/>
    </source>
</evidence>
<dbReference type="HOGENOM" id="CLU_011263_8_2_6"/>
<dbReference type="Gene3D" id="2.60.120.260">
    <property type="entry name" value="Galactose-binding domain-like"/>
    <property type="match status" value="1"/>
</dbReference>
<dbReference type="PANTHER" id="PTHR43806">
    <property type="entry name" value="PEPTIDASE S8"/>
    <property type="match status" value="1"/>
</dbReference>
<proteinExistence type="inferred from homology"/>
<dbReference type="InterPro" id="IPR000209">
    <property type="entry name" value="Peptidase_S8/S53_dom"/>
</dbReference>
<dbReference type="GO" id="GO:0004252">
    <property type="term" value="F:serine-type endopeptidase activity"/>
    <property type="evidence" value="ECO:0007669"/>
    <property type="project" value="UniProtKB-UniRule"/>
</dbReference>
<dbReference type="InterPro" id="IPR002884">
    <property type="entry name" value="P_dom"/>
</dbReference>
<dbReference type="InterPro" id="IPR036852">
    <property type="entry name" value="Peptidase_S8/S53_dom_sf"/>
</dbReference>
<organism evidence="13 14">
    <name type="scientific">Dichelobacter nodosus (strain VCS1703A)</name>
    <dbReference type="NCBI Taxonomy" id="246195"/>
    <lineage>
        <taxon>Bacteria</taxon>
        <taxon>Pseudomonadati</taxon>
        <taxon>Pseudomonadota</taxon>
        <taxon>Gammaproteobacteria</taxon>
        <taxon>Cardiobacteriales</taxon>
        <taxon>Cardiobacteriaceae</taxon>
        <taxon>Dichelobacter</taxon>
    </lineage>
</organism>
<protein>
    <submittedName>
        <fullName evidence="13">Acidic extracellular subtilisin-like protease AprV5</fullName>
        <ecNumber evidence="13">3.4.21.62</ecNumber>
    </submittedName>
</protein>
<evidence type="ECO:0000256" key="3">
    <source>
        <dbReference type="ARBA" id="ARBA00022525"/>
    </source>
</evidence>
<evidence type="ECO:0000256" key="2">
    <source>
        <dbReference type="ARBA" id="ARBA00011073"/>
    </source>
</evidence>
<dbReference type="PROSITE" id="PS00137">
    <property type="entry name" value="SUBTILASE_HIS"/>
    <property type="match status" value="1"/>
</dbReference>
<dbReference type="EMBL" id="CP000513">
    <property type="protein sequence ID" value="ABQ13667.1"/>
    <property type="molecule type" value="Genomic_DNA"/>
</dbReference>
<dbReference type="PROSITE" id="PS00136">
    <property type="entry name" value="SUBTILASE_ASP"/>
    <property type="match status" value="1"/>
</dbReference>
<gene>
    <name evidence="13" type="primary">aprV5</name>
    <name evidence="13" type="ordered locus">DNO_0603</name>
</gene>
<evidence type="ECO:0000256" key="4">
    <source>
        <dbReference type="ARBA" id="ARBA00022670"/>
    </source>
</evidence>
<feature type="active site" description="Charge relay system" evidence="9">
    <location>
        <position position="237"/>
    </location>
</feature>
<keyword evidence="7 9" id="KW-0720">Serine protease</keyword>
<keyword evidence="5 11" id="KW-0732">Signal</keyword>
<dbReference type="STRING" id="246195.DNO_0603"/>
<name>A5EVE4_DICNV</name>
<feature type="domain" description="P/Homo B" evidence="12">
    <location>
        <begin position="484"/>
        <end position="595"/>
    </location>
</feature>
<dbReference type="RefSeq" id="WP_012030937.1">
    <property type="nucleotide sequence ID" value="NC_009446.1"/>
</dbReference>
<evidence type="ECO:0000256" key="5">
    <source>
        <dbReference type="ARBA" id="ARBA00022729"/>
    </source>
</evidence>
<comment type="subcellular location">
    <subcellularLocation>
        <location evidence="1">Secreted</location>
    </subcellularLocation>
</comment>
<dbReference type="EC" id="3.4.21.62" evidence="13"/>
<dbReference type="Pfam" id="PF00082">
    <property type="entry name" value="Peptidase_S8"/>
    <property type="match status" value="1"/>
</dbReference>
<dbReference type="PROSITE" id="PS51892">
    <property type="entry name" value="SUBTILASE"/>
    <property type="match status" value="1"/>
</dbReference>
<dbReference type="PROSITE" id="PS00138">
    <property type="entry name" value="SUBTILASE_SER"/>
    <property type="match status" value="1"/>
</dbReference>
<dbReference type="OrthoDB" id="9790784at2"/>
<dbReference type="CDD" id="cd07496">
    <property type="entry name" value="Peptidases_S8_13"/>
    <property type="match status" value="1"/>
</dbReference>
<reference evidence="13 14" key="1">
    <citation type="journal article" date="2007" name="Nat. Biotechnol.">
        <title>Genome sequence and identification of candidate vaccine antigens from the animal pathogen Dichelobacter nodosus.</title>
        <authorList>
            <person name="Myers G.S."/>
            <person name="Parker D."/>
            <person name="Al-Hasani K."/>
            <person name="Kennan R.M."/>
            <person name="Seemann T."/>
            <person name="Ren Q."/>
            <person name="Badger J.H."/>
            <person name="Selengut J.D."/>
            <person name="Deboy R.T."/>
            <person name="Tettelin H."/>
            <person name="Boyce J.D."/>
            <person name="McCarl V.P."/>
            <person name="Han X."/>
            <person name="Nelson W.C."/>
            <person name="Madupu R."/>
            <person name="Mohamoud Y."/>
            <person name="Holley T."/>
            <person name="Fedorova N."/>
            <person name="Khouri H."/>
            <person name="Bottomley S.P."/>
            <person name="Whittington R.J."/>
            <person name="Adler B."/>
            <person name="Songer J.G."/>
            <person name="Rood J.I."/>
            <person name="Paulsen I.T."/>
        </authorList>
    </citation>
    <scope>NUCLEOTIDE SEQUENCE [LARGE SCALE GENOMIC DNA]</scope>
    <source>
        <strain evidence="13 14">VCS1703A</strain>
    </source>
</reference>
<dbReference type="InterPro" id="IPR050131">
    <property type="entry name" value="Peptidase_S8_subtilisin-like"/>
</dbReference>
<dbReference type="Pfam" id="PF01483">
    <property type="entry name" value="P_proprotein"/>
    <property type="match status" value="1"/>
</dbReference>
<sequence>MKQSGINGVKTLTLVVCAALASQAYAAVNYESANYIGSQPEGSVRFIIKYKDKSQSQQMMTNRSTTSVMNNNNITIAGFNAQFVRTMTIGAGIFAVPDLKTTKEAHLVMDTIASNPDVEYVEVDRWLRPFAAPNDPFYNDQWHYYSEYGVKADKVWDRGITGKGVTVAVVDTGIVNHPDLNANVIPGSGYDFIQEAEIAQDGDGRDSNPADAGDWHSNWACGKYPDPRYEKRNSSWHGSHVAGTIAAVTNNRIGVSGVAYDAKIVPVRVLGRCGGYNSDINEGMYWAAGGHIDGVPDNKHPAQVINMSLGGPGVCGSTEQTLINRATQLGATIIVAAGNDNIDAYGVTPASCDNILTVGATTSNGTRAYFSNHGSVVDISAPGAGITSTVDSGARYPSGPSYSLMDGTSMATPHVAGVAALVISAANSVNKEMTPAQVRDVLVRTVSSFNGTPDRRIGAGIVDADAAVNAVLDGNVVERPIDELKPQAEYRNPQIKLIRDYQMMFSEIKVNGRPGNTKFAVVKADIRHTDPSQLKLRLVSPKGYEYAVHYDNIKNKSSELITFPRDEQMNGYWRLKIVDTKRGVTGYTRGWSVAF</sequence>
<dbReference type="InterPro" id="IPR022398">
    <property type="entry name" value="Peptidase_S8_His-AS"/>
</dbReference>
<feature type="chain" id="PRO_5002682466" evidence="11">
    <location>
        <begin position="27"/>
        <end position="595"/>
    </location>
</feature>
<dbReference type="Proteomes" id="UP000000248">
    <property type="component" value="Chromosome"/>
</dbReference>
<dbReference type="PRINTS" id="PR00723">
    <property type="entry name" value="SUBTILISIN"/>
</dbReference>
<dbReference type="eggNOG" id="COG1404">
    <property type="taxonomic scope" value="Bacteria"/>
</dbReference>
<dbReference type="Gene3D" id="3.40.50.200">
    <property type="entry name" value="Peptidase S8/S53 domain"/>
    <property type="match status" value="1"/>
</dbReference>
<evidence type="ECO:0000256" key="9">
    <source>
        <dbReference type="PROSITE-ProRule" id="PRU01240"/>
    </source>
</evidence>
<evidence type="ECO:0000256" key="8">
    <source>
        <dbReference type="ARBA" id="ARBA00023145"/>
    </source>
</evidence>
<dbReference type="InterPro" id="IPR023828">
    <property type="entry name" value="Peptidase_S8_Ser-AS"/>
</dbReference>
<dbReference type="PANTHER" id="PTHR43806:SF11">
    <property type="entry name" value="CEREVISIN-RELATED"/>
    <property type="match status" value="1"/>
</dbReference>
<keyword evidence="8" id="KW-0865">Zymogen</keyword>
<evidence type="ECO:0000256" key="11">
    <source>
        <dbReference type="SAM" id="SignalP"/>
    </source>
</evidence>
<dbReference type="PROSITE" id="PS51829">
    <property type="entry name" value="P_HOMO_B"/>
    <property type="match status" value="1"/>
</dbReference>
<evidence type="ECO:0000256" key="6">
    <source>
        <dbReference type="ARBA" id="ARBA00022801"/>
    </source>
</evidence>
<dbReference type="InterPro" id="IPR023827">
    <property type="entry name" value="Peptidase_S8_Asp-AS"/>
</dbReference>
<evidence type="ECO:0000259" key="12">
    <source>
        <dbReference type="PROSITE" id="PS51829"/>
    </source>
</evidence>
<feature type="signal peptide" evidence="11">
    <location>
        <begin position="1"/>
        <end position="26"/>
    </location>
</feature>
<dbReference type="InterPro" id="IPR015500">
    <property type="entry name" value="Peptidase_S8_subtilisin-rel"/>
</dbReference>
<dbReference type="MEROPS" id="S08.023"/>
<dbReference type="KEGG" id="dno:DNO_0603"/>
<dbReference type="GO" id="GO:0005576">
    <property type="term" value="C:extracellular region"/>
    <property type="evidence" value="ECO:0007669"/>
    <property type="project" value="UniProtKB-SubCell"/>
</dbReference>
<keyword evidence="3" id="KW-0964">Secreted</keyword>
<evidence type="ECO:0000256" key="1">
    <source>
        <dbReference type="ARBA" id="ARBA00004613"/>
    </source>
</evidence>
<dbReference type="AlphaFoldDB" id="A5EVE4"/>
<dbReference type="InterPro" id="IPR034176">
    <property type="entry name" value="Peptidases_S8_13"/>
</dbReference>
<evidence type="ECO:0000256" key="10">
    <source>
        <dbReference type="RuleBase" id="RU003355"/>
    </source>
</evidence>
<keyword evidence="6 9" id="KW-0378">Hydrolase</keyword>
<evidence type="ECO:0000313" key="13">
    <source>
        <dbReference type="EMBL" id="ABQ13667.1"/>
    </source>
</evidence>
<dbReference type="SMR" id="A5EVE4"/>
<evidence type="ECO:0000313" key="14">
    <source>
        <dbReference type="Proteomes" id="UP000000248"/>
    </source>
</evidence>
<feature type="active site" description="Charge relay system" evidence="9">
    <location>
        <position position="409"/>
    </location>
</feature>
<comment type="similarity">
    <text evidence="2 9 10">Belongs to the peptidase S8 family.</text>
</comment>
<dbReference type="SUPFAM" id="SSF52743">
    <property type="entry name" value="Subtilisin-like"/>
    <property type="match status" value="1"/>
</dbReference>
<keyword evidence="14" id="KW-1185">Reference proteome</keyword>
<keyword evidence="4 9" id="KW-0645">Protease</keyword>